<dbReference type="InterPro" id="IPR042119">
    <property type="entry name" value="QueA_dom2"/>
</dbReference>
<gene>
    <name evidence="5 6" type="primary">queA</name>
    <name evidence="6" type="ORF">MWN33_11075</name>
</gene>
<dbReference type="HAMAP" id="MF_00113">
    <property type="entry name" value="QueA"/>
    <property type="match status" value="1"/>
</dbReference>
<dbReference type="PANTHER" id="PTHR30307">
    <property type="entry name" value="S-ADENOSYLMETHIONINE:TRNA RIBOSYLTRANSFERASE-ISOMERASE"/>
    <property type="match status" value="1"/>
</dbReference>
<dbReference type="PANTHER" id="PTHR30307:SF0">
    <property type="entry name" value="S-ADENOSYLMETHIONINE:TRNA RIBOSYLTRANSFERASE-ISOMERASE"/>
    <property type="match status" value="1"/>
</dbReference>
<dbReference type="InterPro" id="IPR042118">
    <property type="entry name" value="QueA_dom1"/>
</dbReference>
<keyword evidence="7" id="KW-1185">Reference proteome</keyword>
<comment type="pathway">
    <text evidence="5">tRNA modification; tRNA-queuosine biosynthesis.</text>
</comment>
<evidence type="ECO:0000313" key="6">
    <source>
        <dbReference type="EMBL" id="MCK0208573.1"/>
    </source>
</evidence>
<evidence type="ECO:0000313" key="7">
    <source>
        <dbReference type="Proteomes" id="UP001202867"/>
    </source>
</evidence>
<comment type="subunit">
    <text evidence="5">Monomer.</text>
</comment>
<dbReference type="Pfam" id="PF02547">
    <property type="entry name" value="Queuosine_synth"/>
    <property type="match status" value="1"/>
</dbReference>
<dbReference type="SUPFAM" id="SSF111337">
    <property type="entry name" value="QueA-like"/>
    <property type="match status" value="1"/>
</dbReference>
<dbReference type="GO" id="GO:0051075">
    <property type="term" value="F:S-adenosylmethionine:tRNA ribosyltransferase-isomerase activity"/>
    <property type="evidence" value="ECO:0007669"/>
    <property type="project" value="UniProtKB-EC"/>
</dbReference>
<dbReference type="EC" id="2.4.99.17" evidence="5"/>
<comment type="function">
    <text evidence="5">Transfers and isomerizes the ribose moiety from AdoMet to the 7-aminomethyl group of 7-deazaguanine (preQ1-tRNA) to give epoxyqueuosine (oQ-tRNA).</text>
</comment>
<accession>A0ABT0DMS2</accession>
<dbReference type="Gene3D" id="3.40.1780.10">
    <property type="entry name" value="QueA-like"/>
    <property type="match status" value="1"/>
</dbReference>
<dbReference type="Gene3D" id="2.40.10.240">
    <property type="entry name" value="QueA-like"/>
    <property type="match status" value="1"/>
</dbReference>
<dbReference type="RefSeq" id="WP_247200560.1">
    <property type="nucleotide sequence ID" value="NZ_JALKCG010000003.1"/>
</dbReference>
<comment type="subcellular location">
    <subcellularLocation>
        <location evidence="5">Cytoplasm</location>
    </subcellularLocation>
</comment>
<evidence type="ECO:0000256" key="3">
    <source>
        <dbReference type="ARBA" id="ARBA00022691"/>
    </source>
</evidence>
<comment type="catalytic activity">
    <reaction evidence="5">
        <text>7-aminomethyl-7-carbaguanosine(34) in tRNA + S-adenosyl-L-methionine = epoxyqueuosine(34) in tRNA + adenine + L-methionine + 2 H(+)</text>
        <dbReference type="Rhea" id="RHEA:32155"/>
        <dbReference type="Rhea" id="RHEA-COMP:10342"/>
        <dbReference type="Rhea" id="RHEA-COMP:18582"/>
        <dbReference type="ChEBI" id="CHEBI:15378"/>
        <dbReference type="ChEBI" id="CHEBI:16708"/>
        <dbReference type="ChEBI" id="CHEBI:57844"/>
        <dbReference type="ChEBI" id="CHEBI:59789"/>
        <dbReference type="ChEBI" id="CHEBI:82833"/>
        <dbReference type="ChEBI" id="CHEBI:194443"/>
        <dbReference type="EC" id="2.4.99.17"/>
    </reaction>
</comment>
<evidence type="ECO:0000256" key="1">
    <source>
        <dbReference type="ARBA" id="ARBA00022490"/>
    </source>
</evidence>
<dbReference type="NCBIfam" id="TIGR00113">
    <property type="entry name" value="queA"/>
    <property type="match status" value="1"/>
</dbReference>
<keyword evidence="3 5" id="KW-0949">S-adenosyl-L-methionine</keyword>
<dbReference type="EMBL" id="JALKCG010000003">
    <property type="protein sequence ID" value="MCK0208573.1"/>
    <property type="molecule type" value="Genomic_DNA"/>
</dbReference>
<dbReference type="NCBIfam" id="NF001140">
    <property type="entry name" value="PRK00147.1"/>
    <property type="match status" value="1"/>
</dbReference>
<keyword evidence="4 5" id="KW-0671">Queuosine biosynthesis</keyword>
<dbReference type="Proteomes" id="UP001202867">
    <property type="component" value="Unassembled WGS sequence"/>
</dbReference>
<dbReference type="InterPro" id="IPR036100">
    <property type="entry name" value="QueA_sf"/>
</dbReference>
<protein>
    <recommendedName>
        <fullName evidence="5">S-adenosylmethionine:tRNA ribosyltransferase-isomerase</fullName>
        <ecNumber evidence="5">2.4.99.17</ecNumber>
    </recommendedName>
    <alternativeName>
        <fullName evidence="5">Queuosine biosynthesis protein QueA</fullName>
    </alternativeName>
</protein>
<proteinExistence type="inferred from homology"/>
<dbReference type="InterPro" id="IPR003699">
    <property type="entry name" value="QueA"/>
</dbReference>
<evidence type="ECO:0000256" key="4">
    <source>
        <dbReference type="ARBA" id="ARBA00022785"/>
    </source>
</evidence>
<keyword evidence="1 5" id="KW-0963">Cytoplasm</keyword>
<name>A0ABT0DMS2_9HYPH</name>
<keyword evidence="2 5" id="KW-0808">Transferase</keyword>
<organism evidence="6 7">
    <name type="scientific">Ancylobacter koreensis</name>
    <dbReference type="NCBI Taxonomy" id="266121"/>
    <lineage>
        <taxon>Bacteria</taxon>
        <taxon>Pseudomonadati</taxon>
        <taxon>Pseudomonadota</taxon>
        <taxon>Alphaproteobacteria</taxon>
        <taxon>Hyphomicrobiales</taxon>
        <taxon>Xanthobacteraceae</taxon>
        <taxon>Ancylobacter</taxon>
    </lineage>
</organism>
<evidence type="ECO:0000256" key="5">
    <source>
        <dbReference type="HAMAP-Rule" id="MF_00113"/>
    </source>
</evidence>
<reference evidence="7" key="1">
    <citation type="submission" date="2023-07" db="EMBL/GenBank/DDBJ databases">
        <title>Ancylobacter moscoviensis sp. nov., facultatively methylotrophic bacteria from activated sludge and the reclassification of Starkeya novella (Starkey 1934) Kelly et al. 2000 as Ancylobacter novellus comb. nov., Starkeya koreensis Im et al. 2006 as Ancylobacter koreensis comb.nov., Angulomicrobium tetraedrale Vasil'eva et al. 1986 as Ancylobacter tetraedralis comb. nov., Angulomicrobium amanitiforme Fritz et al. 2004 as Ancylobacter amanitiformis comb. nov. and Methylorhabdus multivorans Doronina et al. 1996 as Ancylobacter multivorans comb. nov. and emended description of the genus Ancylobacter.</title>
        <authorList>
            <person name="Doronina N."/>
            <person name="Chemodurova A."/>
            <person name="Grouzdev D."/>
            <person name="Koziaeva V."/>
            <person name="Shi W."/>
            <person name="Wu L."/>
            <person name="Kaparullina E."/>
        </authorList>
    </citation>
    <scope>NUCLEOTIDE SEQUENCE [LARGE SCALE GENOMIC DNA]</scope>
    <source>
        <strain evidence="7">Jip08</strain>
    </source>
</reference>
<keyword evidence="6" id="KW-0328">Glycosyltransferase</keyword>
<sequence>MRVDLFDFELPPQRIALRPVSPRDAARMLVVRPGTAQELTDAHVRNLPDILAPGDALVVNDTRVVPARLDGMRRRATSQGEGVRVEAMLHKRVGPDLWLAFARPGKRLALGDTVEFAGTDPAAGNLTATVEGKGEGGEVTLRFDASGAGLDAAIAAIGHVPLPPYIAAKRAEDAQDRADYQTMFAAHEGSVAAPTAGLHFTPALIARLAARGIETHRVTLHVGAGTFLPVKADDTRDHRMHSEWGEVSAETAAALSAVRARGGRVVTIGTTATRLIESAASEDGRLEAWRGDTDIFITPGTRFRFIDGMLTNFHLPRSTLVMLVAAFIGHEPQKRAYAHAIANGYRFYSYGDACLLLPKAAA</sequence>
<comment type="similarity">
    <text evidence="5">Belongs to the QueA family.</text>
</comment>
<evidence type="ECO:0000256" key="2">
    <source>
        <dbReference type="ARBA" id="ARBA00022679"/>
    </source>
</evidence>
<comment type="caution">
    <text evidence="6">The sequence shown here is derived from an EMBL/GenBank/DDBJ whole genome shotgun (WGS) entry which is preliminary data.</text>
</comment>